<dbReference type="InterPro" id="IPR001387">
    <property type="entry name" value="Cro/C1-type_HTH"/>
</dbReference>
<evidence type="ECO:0000256" key="3">
    <source>
        <dbReference type="ARBA" id="ARBA00023163"/>
    </source>
</evidence>
<feature type="compositionally biased region" description="Pro residues" evidence="4">
    <location>
        <begin position="104"/>
        <end position="118"/>
    </location>
</feature>
<evidence type="ECO:0000256" key="4">
    <source>
        <dbReference type="SAM" id="MobiDB-lite"/>
    </source>
</evidence>
<organism evidence="6 7">
    <name type="scientific">Streptomyces gancidicus BKS 13-15</name>
    <dbReference type="NCBI Taxonomy" id="1284664"/>
    <lineage>
        <taxon>Bacteria</taxon>
        <taxon>Bacillati</taxon>
        <taxon>Actinomycetota</taxon>
        <taxon>Actinomycetes</taxon>
        <taxon>Kitasatosporales</taxon>
        <taxon>Streptomycetaceae</taxon>
        <taxon>Streptomyces</taxon>
        <taxon>Streptomyces pseudogriseolus group</taxon>
    </lineage>
</organism>
<feature type="region of interest" description="Disordered" evidence="4">
    <location>
        <begin position="78"/>
        <end position="118"/>
    </location>
</feature>
<dbReference type="Gene3D" id="1.10.260.40">
    <property type="entry name" value="lambda repressor-like DNA-binding domains"/>
    <property type="match status" value="1"/>
</dbReference>
<feature type="compositionally biased region" description="Low complexity" evidence="4">
    <location>
        <begin position="91"/>
        <end position="103"/>
    </location>
</feature>
<dbReference type="EMBL" id="AOHP01000050">
    <property type="protein sequence ID" value="EMF29311.1"/>
    <property type="molecule type" value="Genomic_DNA"/>
</dbReference>
<feature type="domain" description="HTH cro/C1-type" evidence="5">
    <location>
        <begin position="25"/>
        <end position="77"/>
    </location>
</feature>
<keyword evidence="7" id="KW-1185">Reference proteome</keyword>
<evidence type="ECO:0000259" key="5">
    <source>
        <dbReference type="PROSITE" id="PS50943"/>
    </source>
</evidence>
<dbReference type="RefSeq" id="WP_006131312.1">
    <property type="nucleotide sequence ID" value="NZ_AOHP01000050.1"/>
</dbReference>
<dbReference type="PROSITE" id="PS50943">
    <property type="entry name" value="HTH_CROC1"/>
    <property type="match status" value="1"/>
</dbReference>
<comment type="caution">
    <text evidence="6">The sequence shown here is derived from an EMBL/GenBank/DDBJ whole genome shotgun (WGS) entry which is preliminary data.</text>
</comment>
<evidence type="ECO:0000313" key="7">
    <source>
        <dbReference type="Proteomes" id="UP000011732"/>
    </source>
</evidence>
<dbReference type="CDD" id="cd00093">
    <property type="entry name" value="HTH_XRE"/>
    <property type="match status" value="1"/>
</dbReference>
<keyword evidence="3" id="KW-0804">Transcription</keyword>
<evidence type="ECO:0000256" key="2">
    <source>
        <dbReference type="ARBA" id="ARBA00023125"/>
    </source>
</evidence>
<dbReference type="Pfam" id="PF01381">
    <property type="entry name" value="HTH_3"/>
    <property type="match status" value="1"/>
</dbReference>
<dbReference type="SMART" id="SM00530">
    <property type="entry name" value="HTH_XRE"/>
    <property type="match status" value="1"/>
</dbReference>
<accession>M3E863</accession>
<feature type="compositionally biased region" description="Pro residues" evidence="4">
    <location>
        <begin position="80"/>
        <end position="90"/>
    </location>
</feature>
<dbReference type="InterPro" id="IPR010982">
    <property type="entry name" value="Lambda_DNA-bd_dom_sf"/>
</dbReference>
<evidence type="ECO:0000256" key="1">
    <source>
        <dbReference type="ARBA" id="ARBA00023015"/>
    </source>
</evidence>
<dbReference type="OrthoDB" id="3870806at2"/>
<feature type="non-terminal residue" evidence="6">
    <location>
        <position position="118"/>
    </location>
</feature>
<reference evidence="6 7" key="1">
    <citation type="journal article" date="2013" name="Genome Announc.">
        <title>Draft Genome Sequence of Streptomyces gancidicus Strain BKS 13-15.</title>
        <authorList>
            <person name="Kumar S."/>
            <person name="Kaur N."/>
            <person name="Singh N.K."/>
            <person name="Raghava G.P."/>
            <person name="Mayilraj S."/>
        </authorList>
    </citation>
    <scope>NUCLEOTIDE SEQUENCE [LARGE SCALE GENOMIC DNA]</scope>
    <source>
        <strain evidence="6 7">BKS 13-15</strain>
    </source>
</reference>
<dbReference type="PANTHER" id="PTHR36511:SF3">
    <property type="entry name" value="ANTITOXIN HIGA-2"/>
    <property type="match status" value="1"/>
</dbReference>
<dbReference type="GO" id="GO:0003677">
    <property type="term" value="F:DNA binding"/>
    <property type="evidence" value="ECO:0007669"/>
    <property type="project" value="UniProtKB-KW"/>
</dbReference>
<name>M3E863_STREZ</name>
<keyword evidence="1" id="KW-0805">Transcription regulation</keyword>
<dbReference type="SUPFAM" id="SSF47413">
    <property type="entry name" value="lambda repressor-like DNA-binding domains"/>
    <property type="match status" value="1"/>
</dbReference>
<proteinExistence type="predicted"/>
<gene>
    <name evidence="6" type="ORF">H114_08906</name>
</gene>
<keyword evidence="2" id="KW-0238">DNA-binding</keyword>
<dbReference type="AlphaFoldDB" id="M3E863"/>
<dbReference type="PANTHER" id="PTHR36511">
    <property type="entry name" value="MERR FAMILY BACTERIAL REGULATORY PROTEIN"/>
    <property type="match status" value="1"/>
</dbReference>
<dbReference type="Proteomes" id="UP000011732">
    <property type="component" value="Unassembled WGS sequence"/>
</dbReference>
<protein>
    <submittedName>
        <fullName evidence="6">Putative telomere-associated protein</fullName>
    </submittedName>
</protein>
<sequence length="118" mass="12270">MSELFDAVDALVASRAALPPPAERKRLRTAHGLTIEEVAAALKVRRATVSGWEAGKTEPRPPERDAYARLLNQLAELYPAPAPAPAPPEVTPATGPAPAAQPSTPEPSTPTPAPAPVT</sequence>
<dbReference type="InterPro" id="IPR052359">
    <property type="entry name" value="HTH-type_reg/antitoxin"/>
</dbReference>
<evidence type="ECO:0000313" key="6">
    <source>
        <dbReference type="EMBL" id="EMF29311.1"/>
    </source>
</evidence>